<dbReference type="InterPro" id="IPR013965">
    <property type="entry name" value="DASH_Dad3"/>
</dbReference>
<evidence type="ECO:0000256" key="9">
    <source>
        <dbReference type="ARBA" id="ARBA00022776"/>
    </source>
</evidence>
<evidence type="ECO:0000256" key="2">
    <source>
        <dbReference type="ARBA" id="ARBA00004186"/>
    </source>
</evidence>
<evidence type="ECO:0000256" key="13">
    <source>
        <dbReference type="ARBA" id="ARBA00023242"/>
    </source>
</evidence>
<dbReference type="PANTHER" id="PTHR28017">
    <property type="entry name" value="DASH COMPLEX SUBUNIT DAD3"/>
    <property type="match status" value="1"/>
</dbReference>
<evidence type="ECO:0000256" key="10">
    <source>
        <dbReference type="ARBA" id="ARBA00022829"/>
    </source>
</evidence>
<evidence type="ECO:0000256" key="17">
    <source>
        <dbReference type="ARBA" id="ARBA00044305"/>
    </source>
</evidence>
<dbReference type="GO" id="GO:0008608">
    <property type="term" value="P:attachment of spindle microtubules to kinetochore"/>
    <property type="evidence" value="ECO:0007669"/>
    <property type="project" value="InterPro"/>
</dbReference>
<dbReference type="EMBL" id="BPQB01000005">
    <property type="protein sequence ID" value="GJE87080.1"/>
    <property type="molecule type" value="Genomic_DNA"/>
</dbReference>
<keyword evidence="10" id="KW-0159">Chromosome partition</keyword>
<keyword evidence="14" id="KW-0131">Cell cycle</keyword>
<gene>
    <name evidence="19" type="ORF">PsYK624_031630</name>
</gene>
<evidence type="ECO:0000256" key="4">
    <source>
        <dbReference type="ARBA" id="ARBA00006277"/>
    </source>
</evidence>
<evidence type="ECO:0000256" key="12">
    <source>
        <dbReference type="ARBA" id="ARBA00023212"/>
    </source>
</evidence>
<feature type="region of interest" description="Disordered" evidence="18">
    <location>
        <begin position="86"/>
        <end position="105"/>
    </location>
</feature>
<keyword evidence="13" id="KW-0539">Nucleus</keyword>
<evidence type="ECO:0000256" key="14">
    <source>
        <dbReference type="ARBA" id="ARBA00023306"/>
    </source>
</evidence>
<comment type="caution">
    <text evidence="19">The sequence shown here is derived from an EMBL/GenBank/DDBJ whole genome shotgun (WGS) entry which is preliminary data.</text>
</comment>
<evidence type="ECO:0000256" key="5">
    <source>
        <dbReference type="ARBA" id="ARBA00022454"/>
    </source>
</evidence>
<dbReference type="GO" id="GO:0051301">
    <property type="term" value="P:cell division"/>
    <property type="evidence" value="ECO:0007669"/>
    <property type="project" value="UniProtKB-KW"/>
</dbReference>
<keyword evidence="15" id="KW-0137">Centromere</keyword>
<keyword evidence="12" id="KW-0206">Cytoskeleton</keyword>
<evidence type="ECO:0000313" key="20">
    <source>
        <dbReference type="Proteomes" id="UP000703269"/>
    </source>
</evidence>
<dbReference type="GO" id="GO:0005874">
    <property type="term" value="C:microtubule"/>
    <property type="evidence" value="ECO:0007669"/>
    <property type="project" value="UniProtKB-KW"/>
</dbReference>
<evidence type="ECO:0000256" key="7">
    <source>
        <dbReference type="ARBA" id="ARBA00022618"/>
    </source>
</evidence>
<evidence type="ECO:0000256" key="15">
    <source>
        <dbReference type="ARBA" id="ARBA00023328"/>
    </source>
</evidence>
<evidence type="ECO:0000256" key="8">
    <source>
        <dbReference type="ARBA" id="ARBA00022701"/>
    </source>
</evidence>
<comment type="subcellular location">
    <subcellularLocation>
        <location evidence="3">Chromosome</location>
        <location evidence="3">Centromere</location>
        <location evidence="3">Kinetochore</location>
    </subcellularLocation>
    <subcellularLocation>
        <location evidence="2">Cytoplasm</location>
        <location evidence="2">Cytoskeleton</location>
        <location evidence="2">Spindle</location>
    </subcellularLocation>
    <subcellularLocation>
        <location evidence="1">Nucleus</location>
    </subcellularLocation>
</comment>
<sequence length="105" mass="11536">MATPASSTPDTNPYAGHPGLSELEAEVLGQYARLAQNVKELVAETRRLGEAPDETLLKRLRTLEMKMGLVLTLFKASVWAVINEQPADDNTPVYPDHTADDTIMQ</sequence>
<evidence type="ECO:0000256" key="18">
    <source>
        <dbReference type="SAM" id="MobiDB-lite"/>
    </source>
</evidence>
<keyword evidence="7" id="KW-0132">Cell division</keyword>
<keyword evidence="6" id="KW-0963">Cytoplasm</keyword>
<dbReference type="PANTHER" id="PTHR28017:SF1">
    <property type="entry name" value="DASH COMPLEX SUBUNIT DAD3"/>
    <property type="match status" value="1"/>
</dbReference>
<evidence type="ECO:0000256" key="3">
    <source>
        <dbReference type="ARBA" id="ARBA00004629"/>
    </source>
</evidence>
<dbReference type="GO" id="GO:0042729">
    <property type="term" value="C:DASH complex"/>
    <property type="evidence" value="ECO:0007669"/>
    <property type="project" value="InterPro"/>
</dbReference>
<keyword evidence="20" id="KW-1185">Reference proteome</keyword>
<evidence type="ECO:0000256" key="6">
    <source>
        <dbReference type="ARBA" id="ARBA00022490"/>
    </source>
</evidence>
<proteinExistence type="inferred from homology"/>
<organism evidence="19 20">
    <name type="scientific">Phanerochaete sordida</name>
    <dbReference type="NCBI Taxonomy" id="48140"/>
    <lineage>
        <taxon>Eukaryota</taxon>
        <taxon>Fungi</taxon>
        <taxon>Dikarya</taxon>
        <taxon>Basidiomycota</taxon>
        <taxon>Agaricomycotina</taxon>
        <taxon>Agaricomycetes</taxon>
        <taxon>Polyporales</taxon>
        <taxon>Phanerochaetaceae</taxon>
        <taxon>Phanerochaete</taxon>
    </lineage>
</organism>
<keyword evidence="11" id="KW-0995">Kinetochore</keyword>
<dbReference type="OrthoDB" id="2443965at2759"/>
<accession>A0A9P3G393</accession>
<evidence type="ECO:0000313" key="19">
    <source>
        <dbReference type="EMBL" id="GJE87080.1"/>
    </source>
</evidence>
<dbReference type="GO" id="GO:0072686">
    <property type="term" value="C:mitotic spindle"/>
    <property type="evidence" value="ECO:0007669"/>
    <property type="project" value="InterPro"/>
</dbReference>
<name>A0A9P3G393_9APHY</name>
<keyword evidence="8" id="KW-0493">Microtubule</keyword>
<dbReference type="AlphaFoldDB" id="A0A9P3G393"/>
<dbReference type="GO" id="GO:0051010">
    <property type="term" value="F:microtubule plus-end binding"/>
    <property type="evidence" value="ECO:0007669"/>
    <property type="project" value="TreeGrafter"/>
</dbReference>
<evidence type="ECO:0000256" key="1">
    <source>
        <dbReference type="ARBA" id="ARBA00004123"/>
    </source>
</evidence>
<dbReference type="Proteomes" id="UP000703269">
    <property type="component" value="Unassembled WGS sequence"/>
</dbReference>
<dbReference type="Pfam" id="PF08656">
    <property type="entry name" value="DASH_Dad3"/>
    <property type="match status" value="1"/>
</dbReference>
<comment type="similarity">
    <text evidence="4">Belongs to the DASH complex DAD3 family.</text>
</comment>
<keyword evidence="5" id="KW-0158">Chromosome</keyword>
<keyword evidence="9" id="KW-0498">Mitosis</keyword>
<protein>
    <recommendedName>
        <fullName evidence="16">DASH complex subunit DAD3</fullName>
    </recommendedName>
    <alternativeName>
        <fullName evidence="17">Outer kinetochore protein DAD3</fullName>
    </alternativeName>
</protein>
<reference evidence="19 20" key="1">
    <citation type="submission" date="2021-08" db="EMBL/GenBank/DDBJ databases">
        <title>Draft Genome Sequence of Phanerochaete sordida strain YK-624.</title>
        <authorList>
            <person name="Mori T."/>
            <person name="Dohra H."/>
            <person name="Suzuki T."/>
            <person name="Kawagishi H."/>
            <person name="Hirai H."/>
        </authorList>
    </citation>
    <scope>NUCLEOTIDE SEQUENCE [LARGE SCALE GENOMIC DNA]</scope>
    <source>
        <strain evidence="19 20">YK-624</strain>
    </source>
</reference>
<evidence type="ECO:0000256" key="11">
    <source>
        <dbReference type="ARBA" id="ARBA00022838"/>
    </source>
</evidence>
<evidence type="ECO:0000256" key="16">
    <source>
        <dbReference type="ARBA" id="ARBA00044179"/>
    </source>
</evidence>